<reference evidence="3" key="1">
    <citation type="journal article" date="2011" name="Mol. Biol. Evol.">
        <title>Novel protein genes in animal mtDNA: a new sex determination system in freshwater mussels (Bivalvia: Unionoida)?</title>
        <authorList>
            <person name="Breton S."/>
            <person name="Stewart D.T."/>
            <person name="Shepardson S."/>
            <person name="Trdan R.J."/>
            <person name="Bogan A.E."/>
            <person name="Chapman E.G."/>
            <person name="Ruminas A.J."/>
            <person name="Piontkivska H."/>
            <person name="Hoeh W.R."/>
        </authorList>
    </citation>
    <scope>NUCLEOTIDE SEQUENCE</scope>
    <source>
        <strain evidence="3">H774</strain>
    </source>
</reference>
<protein>
    <submittedName>
        <fullName evidence="3">Female-specific orf protein</fullName>
    </submittedName>
</protein>
<keyword evidence="2" id="KW-1133">Transmembrane helix</keyword>
<evidence type="ECO:0000256" key="2">
    <source>
        <dbReference type="SAM" id="Phobius"/>
    </source>
</evidence>
<keyword evidence="3" id="KW-0496">Mitochondrion</keyword>
<dbReference type="EMBL" id="HM849457">
    <property type="protein sequence ID" value="AEC14116.1"/>
    <property type="molecule type" value="Genomic_DNA"/>
</dbReference>
<keyword evidence="2" id="KW-0812">Transmembrane</keyword>
<feature type="transmembrane region" description="Helical" evidence="2">
    <location>
        <begin position="45"/>
        <end position="65"/>
    </location>
</feature>
<geneLocation type="mitochondrion" evidence="3"/>
<sequence>MFHSHIDFSRQKGTLVHSATNLTLVIKTKTRIMNNVQQYKMMQKLIIAFSTSLLLMIFLLNPFYMMSMKTPYTELLLTDNPLEKNQPVNTPTTSTGCHPIKSSPASTNISDKT</sequence>
<feature type="region of interest" description="Disordered" evidence="1">
    <location>
        <begin position="83"/>
        <end position="113"/>
    </location>
</feature>
<gene>
    <name evidence="3" type="primary">forf</name>
</gene>
<keyword evidence="2" id="KW-0472">Membrane</keyword>
<feature type="compositionally biased region" description="Polar residues" evidence="1">
    <location>
        <begin position="103"/>
        <end position="113"/>
    </location>
</feature>
<organism evidence="3">
    <name type="scientific">Toxolasma lividus</name>
    <name type="common">purple lilliput</name>
    <dbReference type="NCBI Taxonomy" id="152251"/>
    <lineage>
        <taxon>Eukaryota</taxon>
        <taxon>Metazoa</taxon>
        <taxon>Spiralia</taxon>
        <taxon>Lophotrochozoa</taxon>
        <taxon>Mollusca</taxon>
        <taxon>Bivalvia</taxon>
        <taxon>Autobranchia</taxon>
        <taxon>Heteroconchia</taxon>
        <taxon>Palaeoheterodonta</taxon>
        <taxon>Unionida</taxon>
        <taxon>Unionoidea</taxon>
        <taxon>Unionidae</taxon>
        <taxon>Ambleminae</taxon>
        <taxon>Lampsilini</taxon>
        <taxon>Toxolasma</taxon>
    </lineage>
</organism>
<evidence type="ECO:0000256" key="1">
    <source>
        <dbReference type="SAM" id="MobiDB-lite"/>
    </source>
</evidence>
<feature type="compositionally biased region" description="Polar residues" evidence="1">
    <location>
        <begin position="86"/>
        <end position="96"/>
    </location>
</feature>
<dbReference type="AlphaFoldDB" id="F4ZFN3"/>
<name>F4ZFN3_9BIVA</name>
<evidence type="ECO:0000313" key="3">
    <source>
        <dbReference type="EMBL" id="AEC14116.1"/>
    </source>
</evidence>
<accession>F4ZFN3</accession>
<proteinExistence type="predicted"/>